<dbReference type="InterPro" id="IPR036249">
    <property type="entry name" value="Thioredoxin-like_sf"/>
</dbReference>
<evidence type="ECO:0000313" key="3">
    <source>
        <dbReference type="Proteomes" id="UP000585665"/>
    </source>
</evidence>
<evidence type="ECO:0000313" key="2">
    <source>
        <dbReference type="EMBL" id="NVN39422.1"/>
    </source>
</evidence>
<dbReference type="EMBL" id="JABXXR010000008">
    <property type="protein sequence ID" value="NVN39422.1"/>
    <property type="molecule type" value="Genomic_DNA"/>
</dbReference>
<dbReference type="Proteomes" id="UP000585665">
    <property type="component" value="Unassembled WGS sequence"/>
</dbReference>
<keyword evidence="1" id="KW-1133">Transmembrane helix</keyword>
<sequence>MESVITGQALVAVLIVALALCVWRLRQRIGDMMMQVAPAGALMTAGGMAPGTAVPARALMALDGSSVTVGGVTPRPTLLLFVSASCPISAKLISIAHAVAFAERVDLLFLGDDAAAVQRDFAHLHHIVPERFVNDTEIGRVFGIDKLPYAALMETDGTLIARGLVNSREHLESLMVARETGYTTVQSYLDARSAHSRTLAA</sequence>
<reference evidence="2 3" key="1">
    <citation type="submission" date="2020-06" db="EMBL/GenBank/DDBJ databases">
        <title>Description of novel acetic acid bacteria.</title>
        <authorList>
            <person name="Sombolestani A."/>
        </authorList>
    </citation>
    <scope>NUCLEOTIDE SEQUENCE [LARGE SCALE GENOMIC DNA]</scope>
    <source>
        <strain evidence="2 3">LMG 27010</strain>
    </source>
</reference>
<accession>A0A850PBV3</accession>
<dbReference type="SUPFAM" id="SSF52833">
    <property type="entry name" value="Thioredoxin-like"/>
    <property type="match status" value="1"/>
</dbReference>
<dbReference type="AlphaFoldDB" id="A0A850PBV3"/>
<keyword evidence="1" id="KW-0472">Membrane</keyword>
<proteinExistence type="predicted"/>
<comment type="caution">
    <text evidence="2">The sequence shown here is derived from an EMBL/GenBank/DDBJ whole genome shotgun (WGS) entry which is preliminary data.</text>
</comment>
<dbReference type="Gene3D" id="3.40.30.10">
    <property type="entry name" value="Glutaredoxin"/>
    <property type="match status" value="1"/>
</dbReference>
<gene>
    <name evidence="2" type="ORF">HUK82_02415</name>
</gene>
<evidence type="ECO:0000256" key="1">
    <source>
        <dbReference type="SAM" id="Phobius"/>
    </source>
</evidence>
<feature type="transmembrane region" description="Helical" evidence="1">
    <location>
        <begin position="6"/>
        <end position="25"/>
    </location>
</feature>
<organism evidence="2 3">
    <name type="scientific">Ameyamaea chiangmaiensis</name>
    <dbReference type="NCBI Taxonomy" id="442969"/>
    <lineage>
        <taxon>Bacteria</taxon>
        <taxon>Pseudomonadati</taxon>
        <taxon>Pseudomonadota</taxon>
        <taxon>Alphaproteobacteria</taxon>
        <taxon>Acetobacterales</taxon>
        <taxon>Acetobacteraceae</taxon>
        <taxon>Ameyamaea</taxon>
    </lineage>
</organism>
<dbReference type="RefSeq" id="WP_176612437.1">
    <property type="nucleotide sequence ID" value="NZ_JABXXR010000008.1"/>
</dbReference>
<keyword evidence="3" id="KW-1185">Reference proteome</keyword>
<keyword evidence="1" id="KW-0812">Transmembrane</keyword>
<name>A0A850PBV3_9PROT</name>
<protein>
    <submittedName>
        <fullName evidence="2">Methylamine utilization protein MauD</fullName>
    </submittedName>
</protein>